<keyword evidence="5" id="KW-1185">Reference proteome</keyword>
<keyword evidence="2" id="KW-0812">Transmembrane</keyword>
<proteinExistence type="predicted"/>
<dbReference type="GO" id="GO:0003676">
    <property type="term" value="F:nucleic acid binding"/>
    <property type="evidence" value="ECO:0007669"/>
    <property type="project" value="InterPro"/>
</dbReference>
<evidence type="ECO:0000259" key="3">
    <source>
        <dbReference type="Pfam" id="PF03184"/>
    </source>
</evidence>
<keyword evidence="2" id="KW-0472">Membrane</keyword>
<reference evidence="4 5" key="1">
    <citation type="submission" date="2016-03" db="EMBL/GenBank/DDBJ databases">
        <title>Trachymyrmex septentrionalis WGS genome.</title>
        <authorList>
            <person name="Nygaard S."/>
            <person name="Hu H."/>
            <person name="Boomsma J."/>
            <person name="Zhang G."/>
        </authorList>
    </citation>
    <scope>NUCLEOTIDE SEQUENCE [LARGE SCALE GENOMIC DNA]</scope>
    <source>
        <strain evidence="4">Tsep2-gDNA-1</strain>
        <tissue evidence="4">Whole body</tissue>
    </source>
</reference>
<name>A0A151JYN1_9HYME</name>
<feature type="region of interest" description="Disordered" evidence="1">
    <location>
        <begin position="235"/>
        <end position="271"/>
    </location>
</feature>
<dbReference type="Proteomes" id="UP000078541">
    <property type="component" value="Unassembled WGS sequence"/>
</dbReference>
<keyword evidence="2" id="KW-1133">Transmembrane helix</keyword>
<dbReference type="Pfam" id="PF03184">
    <property type="entry name" value="DDE_1"/>
    <property type="match status" value="1"/>
</dbReference>
<dbReference type="EMBL" id="KQ981469">
    <property type="protein sequence ID" value="KYN41490.1"/>
    <property type="molecule type" value="Genomic_DNA"/>
</dbReference>
<feature type="transmembrane region" description="Helical" evidence="2">
    <location>
        <begin position="79"/>
        <end position="98"/>
    </location>
</feature>
<accession>A0A151JYN1</accession>
<feature type="compositionally biased region" description="Basic and acidic residues" evidence="1">
    <location>
        <begin position="249"/>
        <end position="264"/>
    </location>
</feature>
<organism evidence="4 5">
    <name type="scientific">Trachymyrmex septentrionalis</name>
    <dbReference type="NCBI Taxonomy" id="34720"/>
    <lineage>
        <taxon>Eukaryota</taxon>
        <taxon>Metazoa</taxon>
        <taxon>Ecdysozoa</taxon>
        <taxon>Arthropoda</taxon>
        <taxon>Hexapoda</taxon>
        <taxon>Insecta</taxon>
        <taxon>Pterygota</taxon>
        <taxon>Neoptera</taxon>
        <taxon>Endopterygota</taxon>
        <taxon>Hymenoptera</taxon>
        <taxon>Apocrita</taxon>
        <taxon>Aculeata</taxon>
        <taxon>Formicoidea</taxon>
        <taxon>Formicidae</taxon>
        <taxon>Myrmicinae</taxon>
        <taxon>Trachymyrmex</taxon>
    </lineage>
</organism>
<evidence type="ECO:0000313" key="5">
    <source>
        <dbReference type="Proteomes" id="UP000078541"/>
    </source>
</evidence>
<feature type="domain" description="DDE-1" evidence="3">
    <location>
        <begin position="77"/>
        <end position="174"/>
    </location>
</feature>
<dbReference type="STRING" id="34720.A0A151JYN1"/>
<dbReference type="InterPro" id="IPR004875">
    <property type="entry name" value="DDE_SF_endonuclease_dom"/>
</dbReference>
<protein>
    <recommendedName>
        <fullName evidence="3">DDE-1 domain-containing protein</fullName>
    </recommendedName>
</protein>
<evidence type="ECO:0000256" key="2">
    <source>
        <dbReference type="SAM" id="Phobius"/>
    </source>
</evidence>
<gene>
    <name evidence="4" type="ORF">ALC56_04095</name>
</gene>
<sequence>MFKKQPTKENYAHLKELCAKVLKRQNRKDWRILVGTFSTKTPTAQIWSLIRTFMKRELNFNTKKEIASKHFYYDFSKKITIFFCISATSYFVPPFFIFSRQRLNRLMINSPAKSEGVAMNSEFFLQWMQHFTKFVRPSKETPVLLLLNGNSSHLADRLTNWAVSRKVKHLGVPTGFFIDQTPYAAVGNIISDLSAIDRSLLAPWQKVETLGTFILPRLDFLLRGARVFKDPFTRADSAKYPPFNKGTASRKEEYGVGDRSEDYRPTGSNKR</sequence>
<dbReference type="AlphaFoldDB" id="A0A151JYN1"/>
<evidence type="ECO:0000313" key="4">
    <source>
        <dbReference type="EMBL" id="KYN41490.1"/>
    </source>
</evidence>
<evidence type="ECO:0000256" key="1">
    <source>
        <dbReference type="SAM" id="MobiDB-lite"/>
    </source>
</evidence>